<gene>
    <name evidence="9" type="primary">rsxC</name>
    <name evidence="9" type="ORF">LMG18096_00100</name>
</gene>
<feature type="compositionally biased region" description="Polar residues" evidence="7">
    <location>
        <begin position="1"/>
        <end position="19"/>
    </location>
</feature>
<evidence type="ECO:0000256" key="3">
    <source>
        <dbReference type="ARBA" id="ARBA00022485"/>
    </source>
</evidence>
<dbReference type="Gene3D" id="3.10.20.600">
    <property type="match status" value="1"/>
</dbReference>
<accession>A0ABC8Q703</accession>
<dbReference type="GO" id="GO:0051539">
    <property type="term" value="F:4 iron, 4 sulfur cluster binding"/>
    <property type="evidence" value="ECO:0007669"/>
    <property type="project" value="UniProtKB-KW"/>
</dbReference>
<feature type="region of interest" description="Disordered" evidence="7">
    <location>
        <begin position="70"/>
        <end position="106"/>
    </location>
</feature>
<dbReference type="AlphaFoldDB" id="A0ABC8Q703"/>
<evidence type="ECO:0000256" key="4">
    <source>
        <dbReference type="ARBA" id="ARBA00022723"/>
    </source>
</evidence>
<dbReference type="SUPFAM" id="SSF142984">
    <property type="entry name" value="Nqo1 middle domain-like"/>
    <property type="match status" value="1"/>
</dbReference>
<evidence type="ECO:0000256" key="2">
    <source>
        <dbReference type="ARBA" id="ARBA00007523"/>
    </source>
</evidence>
<feature type="domain" description="NADH-ubiquinone oxidoreductase 51kDa subunit iron-sulphur binding" evidence="8">
    <location>
        <begin position="497"/>
        <end position="542"/>
    </location>
</feature>
<name>A0ABC8Q703_9RALS</name>
<dbReference type="PANTHER" id="PTHR43578:SF3">
    <property type="entry name" value="NADH-QUINONE OXIDOREDUCTASE SUBUNIT F"/>
    <property type="match status" value="1"/>
</dbReference>
<evidence type="ECO:0000313" key="10">
    <source>
        <dbReference type="Proteomes" id="UP001189663"/>
    </source>
</evidence>
<keyword evidence="4" id="KW-0479">Metal-binding</keyword>
<evidence type="ECO:0000256" key="7">
    <source>
        <dbReference type="SAM" id="MobiDB-lite"/>
    </source>
</evidence>
<comment type="caution">
    <text evidence="9">The sequence shown here is derived from an EMBL/GenBank/DDBJ whole genome shotgun (WGS) entry which is preliminary data.</text>
</comment>
<reference evidence="9 10" key="1">
    <citation type="submission" date="2023-07" db="EMBL/GenBank/DDBJ databases">
        <authorList>
            <person name="Peeters C."/>
        </authorList>
    </citation>
    <scope>NUCLEOTIDE SEQUENCE [LARGE SCALE GENOMIC DNA]</scope>
    <source>
        <strain evidence="9 10">LMG 18096</strain>
    </source>
</reference>
<dbReference type="SMART" id="SM00928">
    <property type="entry name" value="NADH_4Fe-4S"/>
    <property type="match status" value="1"/>
</dbReference>
<dbReference type="SUPFAM" id="SSF142019">
    <property type="entry name" value="Nqo1 FMN-binding domain-like"/>
    <property type="match status" value="1"/>
</dbReference>
<evidence type="ECO:0000313" key="9">
    <source>
        <dbReference type="EMBL" id="CAJ0774021.1"/>
    </source>
</evidence>
<dbReference type="GO" id="GO:0046872">
    <property type="term" value="F:metal ion binding"/>
    <property type="evidence" value="ECO:0007669"/>
    <property type="project" value="UniProtKB-KW"/>
</dbReference>
<dbReference type="Gene3D" id="3.40.50.11540">
    <property type="entry name" value="NADH-ubiquinone oxidoreductase 51kDa subunit"/>
    <property type="match status" value="1"/>
</dbReference>
<proteinExistence type="inferred from homology"/>
<dbReference type="InterPro" id="IPR011538">
    <property type="entry name" value="Nuo51_FMN-bd"/>
</dbReference>
<feature type="compositionally biased region" description="Polar residues" evidence="7">
    <location>
        <begin position="78"/>
        <end position="104"/>
    </location>
</feature>
<dbReference type="Proteomes" id="UP001189663">
    <property type="component" value="Unassembled WGS sequence"/>
</dbReference>
<keyword evidence="6" id="KW-0411">Iron-sulfur</keyword>
<keyword evidence="5" id="KW-0408">Iron</keyword>
<dbReference type="PANTHER" id="PTHR43578">
    <property type="entry name" value="NADH-QUINONE OXIDOREDUCTASE SUBUNIT F"/>
    <property type="match status" value="1"/>
</dbReference>
<dbReference type="InterPro" id="IPR019575">
    <property type="entry name" value="Nuop51_4Fe4S-bd"/>
</dbReference>
<dbReference type="InterPro" id="IPR037225">
    <property type="entry name" value="Nuo51_FMN-bd_sf"/>
</dbReference>
<dbReference type="InterPro" id="IPR037207">
    <property type="entry name" value="Nuop51_4Fe4S-bd_sf"/>
</dbReference>
<evidence type="ECO:0000259" key="8">
    <source>
        <dbReference type="SMART" id="SM00928"/>
    </source>
</evidence>
<sequence>MASGNFSKKCASQNTNPTFRQHRNDSVSTGGLTGIKLRALGWRTMILSFHCSATKMKPVMRDVLRRRLHRHKRRGGANQANGSDVVSTPEATPTSLTNRDSSQAMKMPRQRHLAPSGFYHLEHTAISECACAGLACFAARADRPDLWQIAATQTPALYCLGKCYDAPSDGMHDIRPHVGQHASQPVLLGNVLRGGVRDLPTYRSDGAALEKARQMAPQALVNMVEASRLRGRGGAAFPAGIKWQAVANARAQTKYVVVNADEGDPGAFSDRFLLEDDPFRVIEATAIAAHAVGARRGYIYIRKEYPEAVRVVSHALEQARAASWLGPTLELELVVGQGAYICGEETSLLNALEGRRPEVRPRPPQISERGLFGAPTLVHNVETLCAIPWIVTHGAAAYAALGFSNSRGTKLLSLNSLFRRPGLYEVEFGISLADVVERLGQGLRRGKLKGLMVGGPLAGIVPPTLLNIRLGYEEMQSIDCAVGHGGVIAFADDSSIPRIVAQVLRFGARESCGKCTPCHLGVPVLAAMADAAANRLPIDADRFRRLIEALEATSLCGHGRGLAEFVQSVRRHYPSELQAWCD</sequence>
<keyword evidence="10" id="KW-1185">Reference proteome</keyword>
<comment type="cofactor">
    <cofactor evidence="1">
        <name>FMN</name>
        <dbReference type="ChEBI" id="CHEBI:58210"/>
    </cofactor>
</comment>
<feature type="region of interest" description="Disordered" evidence="7">
    <location>
        <begin position="1"/>
        <end position="30"/>
    </location>
</feature>
<keyword evidence="3" id="KW-0004">4Fe-4S</keyword>
<evidence type="ECO:0000256" key="1">
    <source>
        <dbReference type="ARBA" id="ARBA00001917"/>
    </source>
</evidence>
<protein>
    <submittedName>
        <fullName evidence="9">Ion-translocating oxidoreductase complex subunit C</fullName>
    </submittedName>
</protein>
<comment type="similarity">
    <text evidence="2">Belongs to the complex I 51 kDa subunit family.</text>
</comment>
<dbReference type="EMBL" id="CATZAT010000001">
    <property type="protein sequence ID" value="CAJ0774021.1"/>
    <property type="molecule type" value="Genomic_DNA"/>
</dbReference>
<dbReference type="SUPFAM" id="SSF140490">
    <property type="entry name" value="Nqo1C-terminal domain-like"/>
    <property type="match status" value="1"/>
</dbReference>
<dbReference type="Pfam" id="PF01512">
    <property type="entry name" value="Complex1_51K"/>
    <property type="match status" value="1"/>
</dbReference>
<dbReference type="Pfam" id="PF10589">
    <property type="entry name" value="NADH_4Fe-4S"/>
    <property type="match status" value="1"/>
</dbReference>
<evidence type="ECO:0000256" key="6">
    <source>
        <dbReference type="ARBA" id="ARBA00023014"/>
    </source>
</evidence>
<dbReference type="Gene3D" id="1.20.1440.230">
    <property type="entry name" value="NADH-ubiquinone oxidoreductase 51kDa subunit, iron-sulphur binding domain"/>
    <property type="match status" value="1"/>
</dbReference>
<evidence type="ECO:0000256" key="5">
    <source>
        <dbReference type="ARBA" id="ARBA00023004"/>
    </source>
</evidence>
<organism evidence="9 10">
    <name type="scientific">Ralstonia holmesii</name>
    <dbReference type="NCBI Taxonomy" id="3058602"/>
    <lineage>
        <taxon>Bacteria</taxon>
        <taxon>Pseudomonadati</taxon>
        <taxon>Pseudomonadota</taxon>
        <taxon>Betaproteobacteria</taxon>
        <taxon>Burkholderiales</taxon>
        <taxon>Burkholderiaceae</taxon>
        <taxon>Ralstonia</taxon>
    </lineage>
</organism>